<dbReference type="AlphaFoldDB" id="A0A7Y9LF61"/>
<gene>
    <name evidence="2" type="ORF">BKA15_005100</name>
</gene>
<protein>
    <submittedName>
        <fullName evidence="2">Uncharacterized protein</fullName>
    </submittedName>
</protein>
<comment type="caution">
    <text evidence="2">The sequence shown here is derived from an EMBL/GenBank/DDBJ whole genome shotgun (WGS) entry which is preliminary data.</text>
</comment>
<feature type="region of interest" description="Disordered" evidence="1">
    <location>
        <begin position="1"/>
        <end position="29"/>
    </location>
</feature>
<accession>A0A7Y9LF61</accession>
<organism evidence="2 3">
    <name type="scientific">Microlunatus parietis</name>
    <dbReference type="NCBI Taxonomy" id="682979"/>
    <lineage>
        <taxon>Bacteria</taxon>
        <taxon>Bacillati</taxon>
        <taxon>Actinomycetota</taxon>
        <taxon>Actinomycetes</taxon>
        <taxon>Propionibacteriales</taxon>
        <taxon>Propionibacteriaceae</taxon>
        <taxon>Microlunatus</taxon>
    </lineage>
</organism>
<evidence type="ECO:0000313" key="2">
    <source>
        <dbReference type="EMBL" id="NYE73771.1"/>
    </source>
</evidence>
<reference evidence="2 3" key="1">
    <citation type="submission" date="2020-07" db="EMBL/GenBank/DDBJ databases">
        <title>Sequencing the genomes of 1000 actinobacteria strains.</title>
        <authorList>
            <person name="Klenk H.-P."/>
        </authorList>
    </citation>
    <scope>NUCLEOTIDE SEQUENCE [LARGE SCALE GENOMIC DNA]</scope>
    <source>
        <strain evidence="2 3">DSM 22083</strain>
    </source>
</reference>
<evidence type="ECO:0000313" key="3">
    <source>
        <dbReference type="Proteomes" id="UP000569914"/>
    </source>
</evidence>
<name>A0A7Y9LF61_9ACTN</name>
<dbReference type="Proteomes" id="UP000569914">
    <property type="component" value="Unassembled WGS sequence"/>
</dbReference>
<proteinExistence type="predicted"/>
<dbReference type="EMBL" id="JACCBU010000001">
    <property type="protein sequence ID" value="NYE73771.1"/>
    <property type="molecule type" value="Genomic_DNA"/>
</dbReference>
<sequence length="66" mass="7464">MSRRSSGTLPRRDPPEADRTDHDHWSNRTILPIPYSDGMIGDVVTADQVRQVREGGYQPLTERTTA</sequence>
<keyword evidence="3" id="KW-1185">Reference proteome</keyword>
<evidence type="ECO:0000256" key="1">
    <source>
        <dbReference type="SAM" id="MobiDB-lite"/>
    </source>
</evidence>
<dbReference type="RefSeq" id="WP_179755518.1">
    <property type="nucleotide sequence ID" value="NZ_JACCBU010000001.1"/>
</dbReference>
<feature type="compositionally biased region" description="Basic and acidic residues" evidence="1">
    <location>
        <begin position="10"/>
        <end position="26"/>
    </location>
</feature>